<dbReference type="PANTHER" id="PTHR30487:SF0">
    <property type="entry name" value="PREPILIN LEADER PEPTIDASE_N-METHYLTRANSFERASE-RELATED"/>
    <property type="match status" value="1"/>
</dbReference>
<dbReference type="EC" id="3.4.23.-" evidence="4"/>
<feature type="transmembrane region" description="Helical" evidence="2">
    <location>
        <begin position="172"/>
        <end position="205"/>
    </location>
</feature>
<evidence type="ECO:0000313" key="4">
    <source>
        <dbReference type="EMBL" id="XCJ80033.1"/>
    </source>
</evidence>
<sequence>MVGEMTIWLYACALLLGLQGGAAASRLADWLAGALERRWVREACDVLGTDPAAELSHLKPVARDRGSLGMAAGLFTAAMLLALLAPLGRSISAFWPGFAVLGWTSLVIVLIDCRYRLIPYALSGLVGLMGLMLHSTVASWVPLAHSVWGGLLGLSLWAVGQLRRDHIGEGDTALLAAWGCWVGVWGVAIVVWGAMVAGLLQLLWLRWVKRHGIREGIPFAPAITVAGWAVLAGQLTHGLPT</sequence>
<feature type="transmembrane region" description="Helical" evidence="2">
    <location>
        <begin position="117"/>
        <end position="133"/>
    </location>
</feature>
<keyword evidence="2" id="KW-0472">Membrane</keyword>
<dbReference type="Pfam" id="PF01478">
    <property type="entry name" value="Peptidase_A24"/>
    <property type="match status" value="1"/>
</dbReference>
<proteinExistence type="inferred from homology"/>
<dbReference type="EMBL" id="CP159578">
    <property type="protein sequence ID" value="XCJ80033.1"/>
    <property type="molecule type" value="Genomic_DNA"/>
</dbReference>
<gene>
    <name evidence="4" type="ORF">ABV408_02370</name>
</gene>
<dbReference type="PANTHER" id="PTHR30487">
    <property type="entry name" value="TYPE 4 PREPILIN-LIKE PROTEINS LEADER PEPTIDE-PROCESSING ENZYME"/>
    <property type="match status" value="1"/>
</dbReference>
<keyword evidence="2" id="KW-0812">Transmembrane</keyword>
<comment type="similarity">
    <text evidence="1">Belongs to the peptidase A24 family.</text>
</comment>
<dbReference type="GO" id="GO:0004190">
    <property type="term" value="F:aspartic-type endopeptidase activity"/>
    <property type="evidence" value="ECO:0007669"/>
    <property type="project" value="InterPro"/>
</dbReference>
<dbReference type="Gene3D" id="1.20.120.1220">
    <property type="match status" value="1"/>
</dbReference>
<organism evidence="4">
    <name type="scientific">Salinicola endophyticus</name>
    <dbReference type="NCBI Taxonomy" id="1949083"/>
    <lineage>
        <taxon>Bacteria</taxon>
        <taxon>Pseudomonadati</taxon>
        <taxon>Pseudomonadota</taxon>
        <taxon>Gammaproteobacteria</taxon>
        <taxon>Oceanospirillales</taxon>
        <taxon>Halomonadaceae</taxon>
        <taxon>Salinicola</taxon>
    </lineage>
</organism>
<dbReference type="InterPro" id="IPR050882">
    <property type="entry name" value="Prepilin_peptidase/N-MTase"/>
</dbReference>
<keyword evidence="2" id="KW-1133">Transmembrane helix</keyword>
<dbReference type="GO" id="GO:0005886">
    <property type="term" value="C:plasma membrane"/>
    <property type="evidence" value="ECO:0007669"/>
    <property type="project" value="TreeGrafter"/>
</dbReference>
<protein>
    <submittedName>
        <fullName evidence="4">A24 family peptidase</fullName>
        <ecNumber evidence="4">3.4.23.-</ecNumber>
    </submittedName>
</protein>
<evidence type="ECO:0000256" key="1">
    <source>
        <dbReference type="ARBA" id="ARBA00005801"/>
    </source>
</evidence>
<reference evidence="4" key="1">
    <citation type="submission" date="2024-06" db="EMBL/GenBank/DDBJ databases">
        <title>Complete genome of Salinicola endophyticus HNIBRBA4755.</title>
        <authorList>
            <person name="Shin S.Y."/>
            <person name="Kang H."/>
            <person name="Song J."/>
        </authorList>
    </citation>
    <scope>NUCLEOTIDE SEQUENCE</scope>
    <source>
        <strain evidence="4">HNIBRBA4755</strain>
    </source>
</reference>
<dbReference type="RefSeq" id="WP_353980883.1">
    <property type="nucleotide sequence ID" value="NZ_CP159578.1"/>
</dbReference>
<feature type="domain" description="Prepilin type IV endopeptidase peptidase" evidence="3">
    <location>
        <begin position="100"/>
        <end position="200"/>
    </location>
</feature>
<feature type="transmembrane region" description="Helical" evidence="2">
    <location>
        <begin position="217"/>
        <end position="235"/>
    </location>
</feature>
<feature type="transmembrane region" description="Helical" evidence="2">
    <location>
        <begin position="94"/>
        <end position="111"/>
    </location>
</feature>
<dbReference type="InterPro" id="IPR000045">
    <property type="entry name" value="Prepilin_IV_endopep_pep"/>
</dbReference>
<dbReference type="GO" id="GO:0006465">
    <property type="term" value="P:signal peptide processing"/>
    <property type="evidence" value="ECO:0007669"/>
    <property type="project" value="TreeGrafter"/>
</dbReference>
<accession>A0AB74UDY9</accession>
<dbReference type="AlphaFoldDB" id="A0AB74UDY9"/>
<keyword evidence="4" id="KW-0378">Hydrolase</keyword>
<name>A0AB74UDY9_9GAMM</name>
<feature type="transmembrane region" description="Helical" evidence="2">
    <location>
        <begin position="68"/>
        <end position="87"/>
    </location>
</feature>
<evidence type="ECO:0000259" key="3">
    <source>
        <dbReference type="Pfam" id="PF01478"/>
    </source>
</evidence>
<evidence type="ECO:0000256" key="2">
    <source>
        <dbReference type="SAM" id="Phobius"/>
    </source>
</evidence>